<dbReference type="PROSITE" id="PS50043">
    <property type="entry name" value="HTH_LUXR_2"/>
    <property type="match status" value="1"/>
</dbReference>
<dbReference type="Proteomes" id="UP000308488">
    <property type="component" value="Unassembled WGS sequence"/>
</dbReference>
<dbReference type="InterPro" id="IPR000792">
    <property type="entry name" value="Tscrpt_reg_LuxR_C"/>
</dbReference>
<dbReference type="InterPro" id="IPR058245">
    <property type="entry name" value="NreC/VraR/RcsB-like_REC"/>
</dbReference>
<feature type="domain" description="HTH luxR-type" evidence="4">
    <location>
        <begin position="148"/>
        <end position="213"/>
    </location>
</feature>
<protein>
    <submittedName>
        <fullName evidence="6">Response regulator transcription factor</fullName>
    </submittedName>
</protein>
<dbReference type="InterPro" id="IPR001789">
    <property type="entry name" value="Sig_transdc_resp-reg_receiver"/>
</dbReference>
<dbReference type="GO" id="GO:0006355">
    <property type="term" value="P:regulation of DNA-templated transcription"/>
    <property type="evidence" value="ECO:0007669"/>
    <property type="project" value="InterPro"/>
</dbReference>
<dbReference type="CDD" id="cd06170">
    <property type="entry name" value="LuxR_C_like"/>
    <property type="match status" value="1"/>
</dbReference>
<evidence type="ECO:0000313" key="6">
    <source>
        <dbReference type="EMBL" id="TKV66900.1"/>
    </source>
</evidence>
<reference evidence="6 7" key="1">
    <citation type="submission" date="2019-05" db="EMBL/GenBank/DDBJ databases">
        <title>Marinobacter panjinensis sp. nov., a moderately halophilic bacterium isolated from sea tidal flat environment.</title>
        <authorList>
            <person name="Yang W."/>
            <person name="An M."/>
            <person name="He W."/>
            <person name="Luo X."/>
            <person name="Zhu L."/>
            <person name="Chen G."/>
            <person name="Zhang Y."/>
            <person name="Wang Y."/>
        </authorList>
    </citation>
    <scope>NUCLEOTIDE SEQUENCE [LARGE SCALE GENOMIC DNA]</scope>
    <source>
        <strain evidence="6 7">PJ-16</strain>
    </source>
</reference>
<dbReference type="EMBL" id="SZYH01000001">
    <property type="protein sequence ID" value="TKV66900.1"/>
    <property type="molecule type" value="Genomic_DNA"/>
</dbReference>
<dbReference type="PRINTS" id="PR00038">
    <property type="entry name" value="HTHLUXR"/>
</dbReference>
<dbReference type="Pfam" id="PF00072">
    <property type="entry name" value="Response_reg"/>
    <property type="match status" value="1"/>
</dbReference>
<evidence type="ECO:0000259" key="5">
    <source>
        <dbReference type="PROSITE" id="PS50110"/>
    </source>
</evidence>
<name>A0A4U6R0E3_9GAMM</name>
<dbReference type="Pfam" id="PF00196">
    <property type="entry name" value="GerE"/>
    <property type="match status" value="1"/>
</dbReference>
<dbReference type="GO" id="GO:0003677">
    <property type="term" value="F:DNA binding"/>
    <property type="evidence" value="ECO:0007669"/>
    <property type="project" value="UniProtKB-KW"/>
</dbReference>
<dbReference type="InterPro" id="IPR016032">
    <property type="entry name" value="Sig_transdc_resp-reg_C-effctor"/>
</dbReference>
<dbReference type="PROSITE" id="PS00622">
    <property type="entry name" value="HTH_LUXR_1"/>
    <property type="match status" value="1"/>
</dbReference>
<dbReference type="SMART" id="SM00448">
    <property type="entry name" value="REC"/>
    <property type="match status" value="1"/>
</dbReference>
<dbReference type="AlphaFoldDB" id="A0A4U6R0E3"/>
<keyword evidence="7" id="KW-1185">Reference proteome</keyword>
<feature type="modified residue" description="4-aspartylphosphate" evidence="3">
    <location>
        <position position="57"/>
    </location>
</feature>
<dbReference type="PANTHER" id="PTHR43214">
    <property type="entry name" value="TWO-COMPONENT RESPONSE REGULATOR"/>
    <property type="match status" value="1"/>
</dbReference>
<evidence type="ECO:0000256" key="1">
    <source>
        <dbReference type="ARBA" id="ARBA00022553"/>
    </source>
</evidence>
<keyword evidence="2" id="KW-0238">DNA-binding</keyword>
<evidence type="ECO:0000256" key="2">
    <source>
        <dbReference type="ARBA" id="ARBA00023125"/>
    </source>
</evidence>
<dbReference type="PROSITE" id="PS50110">
    <property type="entry name" value="RESPONSE_REGULATORY"/>
    <property type="match status" value="1"/>
</dbReference>
<dbReference type="OrthoDB" id="9796655at2"/>
<dbReference type="CDD" id="cd17535">
    <property type="entry name" value="REC_NarL-like"/>
    <property type="match status" value="1"/>
</dbReference>
<dbReference type="SUPFAM" id="SSF52172">
    <property type="entry name" value="CheY-like"/>
    <property type="match status" value="1"/>
</dbReference>
<sequence>MTMKTTIMIVDDHPIVREGLANLIGRDDRYQIVAEAAGATEAMRFIEKKPPDMVIVDLTLAEGSGLQLIKRIHSEKPAIRILVASMHDDMIYAERSLRAGANGYINKEQAASKLISAIEEVLRGNIYLDPAVASHIVQRRTQKQFPVGERPEDVLSDRELEIFALLGKGLSSKEIAGQLSVSPKTVDSHRFHIKKKLGVSKHSELLQRALAWKTNASDPPDQDNVLIGE</sequence>
<dbReference type="InterPro" id="IPR011006">
    <property type="entry name" value="CheY-like_superfamily"/>
</dbReference>
<gene>
    <name evidence="6" type="ORF">FDP08_01755</name>
</gene>
<organism evidence="6 7">
    <name type="scientific">Marinobacter panjinensis</name>
    <dbReference type="NCBI Taxonomy" id="2576384"/>
    <lineage>
        <taxon>Bacteria</taxon>
        <taxon>Pseudomonadati</taxon>
        <taxon>Pseudomonadota</taxon>
        <taxon>Gammaproteobacteria</taxon>
        <taxon>Pseudomonadales</taxon>
        <taxon>Marinobacteraceae</taxon>
        <taxon>Marinobacter</taxon>
    </lineage>
</organism>
<dbReference type="SUPFAM" id="SSF46894">
    <property type="entry name" value="C-terminal effector domain of the bipartite response regulators"/>
    <property type="match status" value="1"/>
</dbReference>
<evidence type="ECO:0000256" key="3">
    <source>
        <dbReference type="PROSITE-ProRule" id="PRU00169"/>
    </source>
</evidence>
<dbReference type="SMART" id="SM00421">
    <property type="entry name" value="HTH_LUXR"/>
    <property type="match status" value="1"/>
</dbReference>
<dbReference type="PANTHER" id="PTHR43214:SF43">
    <property type="entry name" value="TWO-COMPONENT RESPONSE REGULATOR"/>
    <property type="match status" value="1"/>
</dbReference>
<evidence type="ECO:0000259" key="4">
    <source>
        <dbReference type="PROSITE" id="PS50043"/>
    </source>
</evidence>
<proteinExistence type="predicted"/>
<evidence type="ECO:0000313" key="7">
    <source>
        <dbReference type="Proteomes" id="UP000308488"/>
    </source>
</evidence>
<dbReference type="GO" id="GO:0000160">
    <property type="term" value="P:phosphorelay signal transduction system"/>
    <property type="evidence" value="ECO:0007669"/>
    <property type="project" value="InterPro"/>
</dbReference>
<keyword evidence="1 3" id="KW-0597">Phosphoprotein</keyword>
<feature type="domain" description="Response regulatory" evidence="5">
    <location>
        <begin position="6"/>
        <end position="122"/>
    </location>
</feature>
<dbReference type="Gene3D" id="3.40.50.2300">
    <property type="match status" value="1"/>
</dbReference>
<accession>A0A4U6R0E3</accession>
<dbReference type="InterPro" id="IPR039420">
    <property type="entry name" value="WalR-like"/>
</dbReference>
<comment type="caution">
    <text evidence="6">The sequence shown here is derived from an EMBL/GenBank/DDBJ whole genome shotgun (WGS) entry which is preliminary data.</text>
</comment>